<dbReference type="SUPFAM" id="SSF53383">
    <property type="entry name" value="PLP-dependent transferases"/>
    <property type="match status" value="1"/>
</dbReference>
<dbReference type="InterPro" id="IPR004838">
    <property type="entry name" value="NHTrfase_class1_PyrdxlP-BS"/>
</dbReference>
<dbReference type="Proteomes" id="UP000503820">
    <property type="component" value="Unassembled WGS sequence"/>
</dbReference>
<keyword evidence="4 6" id="KW-0808">Transferase</keyword>
<keyword evidence="9" id="KW-1185">Reference proteome</keyword>
<dbReference type="EC" id="2.6.1.-" evidence="6"/>
<dbReference type="Pfam" id="PF00155">
    <property type="entry name" value="Aminotran_1_2"/>
    <property type="match status" value="1"/>
</dbReference>
<gene>
    <name evidence="8" type="ORF">DSM19430T_22320</name>
</gene>
<reference evidence="8 9" key="1">
    <citation type="submission" date="2020-05" db="EMBL/GenBank/DDBJ databases">
        <title>Draft genome sequence of Desulfovibrio psychrotolerans JS1T.</title>
        <authorList>
            <person name="Ueno A."/>
            <person name="Tamazawa S."/>
            <person name="Tamamura S."/>
            <person name="Murakami T."/>
            <person name="Kiyama T."/>
            <person name="Inomata H."/>
            <person name="Amano Y."/>
            <person name="Miyakawa K."/>
            <person name="Tamaki H."/>
            <person name="Naganuma T."/>
            <person name="Kaneko K."/>
        </authorList>
    </citation>
    <scope>NUCLEOTIDE SEQUENCE [LARGE SCALE GENOMIC DNA]</scope>
    <source>
        <strain evidence="8 9">JS1</strain>
    </source>
</reference>
<evidence type="ECO:0000256" key="4">
    <source>
        <dbReference type="ARBA" id="ARBA00022679"/>
    </source>
</evidence>
<evidence type="ECO:0000256" key="3">
    <source>
        <dbReference type="ARBA" id="ARBA00022576"/>
    </source>
</evidence>
<dbReference type="PANTHER" id="PTHR46383:SF2">
    <property type="entry name" value="AMINOTRANSFERASE"/>
    <property type="match status" value="1"/>
</dbReference>
<name>A0A7J0BV63_9BACT</name>
<keyword evidence="5" id="KW-0663">Pyridoxal phosphate</keyword>
<dbReference type="CDD" id="cd00609">
    <property type="entry name" value="AAT_like"/>
    <property type="match status" value="1"/>
</dbReference>
<comment type="caution">
    <text evidence="8">The sequence shown here is derived from an EMBL/GenBank/DDBJ whole genome shotgun (WGS) entry which is preliminary data.</text>
</comment>
<dbReference type="EMBL" id="BLVP01000008">
    <property type="protein sequence ID" value="GFM37548.1"/>
    <property type="molecule type" value="Genomic_DNA"/>
</dbReference>
<feature type="domain" description="Aminotransferase class I/classII large" evidence="7">
    <location>
        <begin position="35"/>
        <end position="376"/>
    </location>
</feature>
<dbReference type="GO" id="GO:0006520">
    <property type="term" value="P:amino acid metabolic process"/>
    <property type="evidence" value="ECO:0007669"/>
    <property type="project" value="InterPro"/>
</dbReference>
<dbReference type="PANTHER" id="PTHR46383">
    <property type="entry name" value="ASPARTATE AMINOTRANSFERASE"/>
    <property type="match status" value="1"/>
</dbReference>
<evidence type="ECO:0000313" key="9">
    <source>
        <dbReference type="Proteomes" id="UP000503820"/>
    </source>
</evidence>
<evidence type="ECO:0000256" key="1">
    <source>
        <dbReference type="ARBA" id="ARBA00001933"/>
    </source>
</evidence>
<sequence length="393" mass="44383">MKLACVETSRTRDIKPFYVMDVLERAHAMAREGVDVVHLQVGEPDFDVPLPVRDAVCRAMYDGRTHYTHSMGTPDLREAIAEDYHTRYGVEVSPERIVVTNGTSPAMSLLFGALLEQGDEIIISDPHYACYPSFITFHGGVPVKVPVLEEDGFQYRSEAIRERMTERTKAIFINSPSNPTGNLLSPQRMRRICEMGVPVISDEIYHGLVYEGEEHSILEYTDNAFVFNGFSKLYAMTGLRLGYLIAPAQCMRTLNKLCQNFFISPNAVSQCAGIAALRDCGREVAKMKLVYNERRKFMIRRLREIGFGITVEPTGAFYVLGNARHWSMDSYKFAFEILEHAHVGVTPGIDFGQGAEGYIRFSYANSLENINEGMNRLEAFIRERYGDVRAPGR</sequence>
<accession>A0A7J0BV63</accession>
<evidence type="ECO:0000313" key="8">
    <source>
        <dbReference type="EMBL" id="GFM37548.1"/>
    </source>
</evidence>
<dbReference type="GO" id="GO:0030170">
    <property type="term" value="F:pyridoxal phosphate binding"/>
    <property type="evidence" value="ECO:0007669"/>
    <property type="project" value="InterPro"/>
</dbReference>
<protein>
    <recommendedName>
        <fullName evidence="6">Aminotransferase</fullName>
        <ecNumber evidence="6">2.6.1.-</ecNumber>
    </recommendedName>
</protein>
<dbReference type="InterPro" id="IPR050596">
    <property type="entry name" value="AspAT/PAT-like"/>
</dbReference>
<evidence type="ECO:0000256" key="2">
    <source>
        <dbReference type="ARBA" id="ARBA00007441"/>
    </source>
</evidence>
<comment type="cofactor">
    <cofactor evidence="1 6">
        <name>pyridoxal 5'-phosphate</name>
        <dbReference type="ChEBI" id="CHEBI:597326"/>
    </cofactor>
</comment>
<comment type="similarity">
    <text evidence="2 6">Belongs to the class-I pyridoxal-phosphate-dependent aminotransferase family.</text>
</comment>
<dbReference type="PROSITE" id="PS00105">
    <property type="entry name" value="AA_TRANSFER_CLASS_1"/>
    <property type="match status" value="1"/>
</dbReference>
<evidence type="ECO:0000256" key="5">
    <source>
        <dbReference type="ARBA" id="ARBA00022898"/>
    </source>
</evidence>
<dbReference type="RefSeq" id="WP_174410136.1">
    <property type="nucleotide sequence ID" value="NZ_BLVP01000008.1"/>
</dbReference>
<dbReference type="InterPro" id="IPR015421">
    <property type="entry name" value="PyrdxlP-dep_Trfase_major"/>
</dbReference>
<dbReference type="InterPro" id="IPR015424">
    <property type="entry name" value="PyrdxlP-dep_Trfase"/>
</dbReference>
<evidence type="ECO:0000259" key="7">
    <source>
        <dbReference type="Pfam" id="PF00155"/>
    </source>
</evidence>
<organism evidence="8 9">
    <name type="scientific">Desulfovibrio psychrotolerans</name>
    <dbReference type="NCBI Taxonomy" id="415242"/>
    <lineage>
        <taxon>Bacteria</taxon>
        <taxon>Pseudomonadati</taxon>
        <taxon>Thermodesulfobacteriota</taxon>
        <taxon>Desulfovibrionia</taxon>
        <taxon>Desulfovibrionales</taxon>
        <taxon>Desulfovibrionaceae</taxon>
        <taxon>Desulfovibrio</taxon>
    </lineage>
</organism>
<dbReference type="InterPro" id="IPR004839">
    <property type="entry name" value="Aminotransferase_I/II_large"/>
</dbReference>
<evidence type="ECO:0000256" key="6">
    <source>
        <dbReference type="RuleBase" id="RU000481"/>
    </source>
</evidence>
<dbReference type="Gene3D" id="3.40.640.10">
    <property type="entry name" value="Type I PLP-dependent aspartate aminotransferase-like (Major domain)"/>
    <property type="match status" value="1"/>
</dbReference>
<proteinExistence type="inferred from homology"/>
<dbReference type="AlphaFoldDB" id="A0A7J0BV63"/>
<keyword evidence="3 6" id="KW-0032">Aminotransferase</keyword>
<dbReference type="GO" id="GO:0008483">
    <property type="term" value="F:transaminase activity"/>
    <property type="evidence" value="ECO:0007669"/>
    <property type="project" value="UniProtKB-KW"/>
</dbReference>